<dbReference type="Pfam" id="PF01381">
    <property type="entry name" value="HTH_3"/>
    <property type="match status" value="1"/>
</dbReference>
<feature type="domain" description="HTH cro/C1-type" evidence="2">
    <location>
        <begin position="59"/>
        <end position="113"/>
    </location>
</feature>
<protein>
    <submittedName>
        <fullName evidence="3">Repressor protein CI</fullName>
    </submittedName>
</protein>
<dbReference type="InterPro" id="IPR010982">
    <property type="entry name" value="Lambda_DNA-bd_dom_sf"/>
</dbReference>
<dbReference type="Gene3D" id="1.10.260.40">
    <property type="entry name" value="lambda repressor-like DNA-binding domains"/>
    <property type="match status" value="1"/>
</dbReference>
<dbReference type="SUPFAM" id="SSF47413">
    <property type="entry name" value="lambda repressor-like DNA-binding domains"/>
    <property type="match status" value="1"/>
</dbReference>
<name>A0A8S5SDH9_9CAUD</name>
<dbReference type="EMBL" id="BK032573">
    <property type="protein sequence ID" value="DAF48754.1"/>
    <property type="molecule type" value="Genomic_DNA"/>
</dbReference>
<evidence type="ECO:0000256" key="1">
    <source>
        <dbReference type="ARBA" id="ARBA00023125"/>
    </source>
</evidence>
<accession>A0A8S5SDH9</accession>
<dbReference type="PANTHER" id="PTHR46558">
    <property type="entry name" value="TRACRIPTIONAL REGULATORY PROTEIN-RELATED-RELATED"/>
    <property type="match status" value="1"/>
</dbReference>
<dbReference type="PANTHER" id="PTHR46558:SF11">
    <property type="entry name" value="HTH-TYPE TRANSCRIPTIONAL REGULATOR XRE"/>
    <property type="match status" value="1"/>
</dbReference>
<dbReference type="GO" id="GO:0003677">
    <property type="term" value="F:DNA binding"/>
    <property type="evidence" value="ECO:0007669"/>
    <property type="project" value="UniProtKB-KW"/>
</dbReference>
<proteinExistence type="predicted"/>
<dbReference type="SMART" id="SM00530">
    <property type="entry name" value="HTH_XRE"/>
    <property type="match status" value="1"/>
</dbReference>
<evidence type="ECO:0000259" key="2">
    <source>
        <dbReference type="PROSITE" id="PS50943"/>
    </source>
</evidence>
<evidence type="ECO:0000313" key="3">
    <source>
        <dbReference type="EMBL" id="DAF48754.1"/>
    </source>
</evidence>
<keyword evidence="1" id="KW-0238">DNA-binding</keyword>
<dbReference type="InterPro" id="IPR001387">
    <property type="entry name" value="Cro/C1-type_HTH"/>
</dbReference>
<sequence length="175" mass="20209">MFCTQVVDYFMLFPFVFSTVHELCTPVNTFCAFFVESIHNLWFNKSNREGNGMKFKDRLKELRIRKGLSQADLANAIGLSKSAVSMYERGERYPDQDTLDIICDYFNVDMNYITGKEIGSIYYLDPEAAEAAKEMYERPELKVLFDASRNVTKEDILSVASILEKLKKDQFGDED</sequence>
<dbReference type="CDD" id="cd00093">
    <property type="entry name" value="HTH_XRE"/>
    <property type="match status" value="1"/>
</dbReference>
<organism evidence="3">
    <name type="scientific">Siphoviridae sp. ctt1f11</name>
    <dbReference type="NCBI Taxonomy" id="2827959"/>
    <lineage>
        <taxon>Viruses</taxon>
        <taxon>Duplodnaviria</taxon>
        <taxon>Heunggongvirae</taxon>
        <taxon>Uroviricota</taxon>
        <taxon>Caudoviricetes</taxon>
    </lineage>
</organism>
<reference evidence="3" key="1">
    <citation type="journal article" date="2021" name="Proc. Natl. Acad. Sci. U.S.A.">
        <title>A Catalog of Tens of Thousands of Viruses from Human Metagenomes Reveals Hidden Associations with Chronic Diseases.</title>
        <authorList>
            <person name="Tisza M.J."/>
            <person name="Buck C.B."/>
        </authorList>
    </citation>
    <scope>NUCLEOTIDE SEQUENCE</scope>
    <source>
        <strain evidence="3">Ctt1f11</strain>
    </source>
</reference>
<dbReference type="PROSITE" id="PS50943">
    <property type="entry name" value="HTH_CROC1"/>
    <property type="match status" value="1"/>
</dbReference>